<feature type="domain" description="CNNM transmembrane" evidence="4">
    <location>
        <begin position="83"/>
        <end position="250"/>
    </location>
</feature>
<evidence type="ECO:0000256" key="2">
    <source>
        <dbReference type="PROSITE-ProRule" id="PRU01193"/>
    </source>
</evidence>
<keyword evidence="2 3" id="KW-0812">Transmembrane</keyword>
<organism evidence="5 6">
    <name type="scientific">Trichosporon asahii var. asahii (strain CBS 8904)</name>
    <name type="common">Yeast</name>
    <dbReference type="NCBI Taxonomy" id="1220162"/>
    <lineage>
        <taxon>Eukaryota</taxon>
        <taxon>Fungi</taxon>
        <taxon>Dikarya</taxon>
        <taxon>Basidiomycota</taxon>
        <taxon>Agaricomycotina</taxon>
        <taxon>Tremellomycetes</taxon>
        <taxon>Trichosporonales</taxon>
        <taxon>Trichosporonaceae</taxon>
        <taxon>Trichosporon</taxon>
    </lineage>
</organism>
<dbReference type="GO" id="GO:0030026">
    <property type="term" value="P:intracellular manganese ion homeostasis"/>
    <property type="evidence" value="ECO:0007669"/>
    <property type="project" value="TreeGrafter"/>
</dbReference>
<dbReference type="eggNOG" id="KOG2118">
    <property type="taxonomic scope" value="Eukaryota"/>
</dbReference>
<evidence type="ECO:0000313" key="6">
    <source>
        <dbReference type="Proteomes" id="UP000006757"/>
    </source>
</evidence>
<dbReference type="InterPro" id="IPR045095">
    <property type="entry name" value="ACDP"/>
</dbReference>
<dbReference type="GO" id="GO:0005737">
    <property type="term" value="C:cytoplasm"/>
    <property type="evidence" value="ECO:0007669"/>
    <property type="project" value="TreeGrafter"/>
</dbReference>
<keyword evidence="6" id="KW-1185">Reference proteome</keyword>
<dbReference type="Proteomes" id="UP000006757">
    <property type="component" value="Unassembled WGS sequence"/>
</dbReference>
<dbReference type="EMBL" id="AMBO01000318">
    <property type="protein sequence ID" value="EKD01374.1"/>
    <property type="molecule type" value="Genomic_DNA"/>
</dbReference>
<dbReference type="InParanoid" id="K1WIX2"/>
<dbReference type="PANTHER" id="PTHR12064:SF97">
    <property type="entry name" value="METAL TRANSPORTER CNNM-5"/>
    <property type="match status" value="1"/>
</dbReference>
<reference evidence="5 6" key="1">
    <citation type="journal article" date="2012" name="Eukaryot. Cell">
        <title>Genome sequence of the Trichosporon asahii environmental strain CBS 8904.</title>
        <authorList>
            <person name="Yang R.Y."/>
            <person name="Li H.T."/>
            <person name="Zhu H."/>
            <person name="Zhou G.P."/>
            <person name="Wang M."/>
            <person name="Wang L."/>
        </authorList>
    </citation>
    <scope>NUCLEOTIDE SEQUENCE [LARGE SCALE GENOMIC DNA]</scope>
    <source>
        <strain evidence="5 6">CBS 8904</strain>
    </source>
</reference>
<dbReference type="PROSITE" id="PS51846">
    <property type="entry name" value="CNNM"/>
    <property type="match status" value="1"/>
</dbReference>
<keyword evidence="1" id="KW-0677">Repeat</keyword>
<evidence type="ECO:0000313" key="5">
    <source>
        <dbReference type="EMBL" id="EKD01374.1"/>
    </source>
</evidence>
<proteinExistence type="predicted"/>
<feature type="transmembrane region" description="Helical" evidence="3">
    <location>
        <begin position="187"/>
        <end position="208"/>
    </location>
</feature>
<dbReference type="Pfam" id="PF01595">
    <property type="entry name" value="CNNM"/>
    <property type="match status" value="1"/>
</dbReference>
<feature type="transmembrane region" description="Helical" evidence="3">
    <location>
        <begin position="148"/>
        <end position="167"/>
    </location>
</feature>
<sequence length="346" mass="36987">MGLLANASLVELCGPVCSELQDIAHIAGELRPNFSAPHSARAPAATAPSLLHRSTVPVHDPIHHLSSQLTAGSTKKHVHITPSDPEFWWFVGISALLVLLGGVCSGLTLGLMGLDTINLQVLSQAGTPAEQAQAPKVLKLLNGGRHTVLVVLLLCNTLVNTSLPIFLDNILVFGEVIPQAICNKYGLAIGATFAPLVKGMIILLYPIAKPIALVLDYLFGAHDDGVTYRKAELKAFVALGVEDKLADEELALLGSVLEFSGKTVSSVMLPANRIVDKDLLAEGHTRIPVYDPARPGYFVGVMLIRALVGYDVSDPKPVSHFVHQTLPQCPPDLSLVEGELDRFPRP</sequence>
<dbReference type="GO" id="GO:0016020">
    <property type="term" value="C:membrane"/>
    <property type="evidence" value="ECO:0007669"/>
    <property type="project" value="UniProtKB-UniRule"/>
</dbReference>
<dbReference type="PANTHER" id="PTHR12064">
    <property type="entry name" value="METAL TRANSPORTER CNNM"/>
    <property type="match status" value="1"/>
</dbReference>
<keyword evidence="2 3" id="KW-1133">Transmembrane helix</keyword>
<dbReference type="SUPFAM" id="SSF54631">
    <property type="entry name" value="CBS-domain pair"/>
    <property type="match status" value="1"/>
</dbReference>
<dbReference type="Gene3D" id="3.10.580.10">
    <property type="entry name" value="CBS-domain"/>
    <property type="match status" value="1"/>
</dbReference>
<dbReference type="AlphaFoldDB" id="K1WIX2"/>
<name>K1WIX2_TRIAC</name>
<dbReference type="InterPro" id="IPR002550">
    <property type="entry name" value="CNNM"/>
</dbReference>
<evidence type="ECO:0000259" key="4">
    <source>
        <dbReference type="PROSITE" id="PS51846"/>
    </source>
</evidence>
<dbReference type="STRING" id="1220162.K1WIX2"/>
<dbReference type="GO" id="GO:0010960">
    <property type="term" value="P:magnesium ion homeostasis"/>
    <property type="evidence" value="ECO:0007669"/>
    <property type="project" value="InterPro"/>
</dbReference>
<evidence type="ECO:0000256" key="1">
    <source>
        <dbReference type="ARBA" id="ARBA00022737"/>
    </source>
</evidence>
<evidence type="ECO:0000256" key="3">
    <source>
        <dbReference type="SAM" id="Phobius"/>
    </source>
</evidence>
<dbReference type="OMA" id="MTENITC"/>
<protein>
    <recommendedName>
        <fullName evidence="4">CNNM transmembrane domain-containing protein</fullName>
    </recommendedName>
</protein>
<dbReference type="HOGENOM" id="CLU_855781_0_0_1"/>
<comment type="caution">
    <text evidence="5">The sequence shown here is derived from an EMBL/GenBank/DDBJ whole genome shotgun (WGS) entry which is preliminary data.</text>
</comment>
<dbReference type="InterPro" id="IPR046342">
    <property type="entry name" value="CBS_dom_sf"/>
</dbReference>
<gene>
    <name evidence="5" type="ORF">A1Q2_04321</name>
</gene>
<feature type="transmembrane region" description="Helical" evidence="3">
    <location>
        <begin position="87"/>
        <end position="114"/>
    </location>
</feature>
<keyword evidence="2 3" id="KW-0472">Membrane</keyword>
<accession>K1WIX2</accession>
<dbReference type="OrthoDB" id="5353557at2759"/>